<dbReference type="OrthoDB" id="3813791at2"/>
<accession>A0A5B8U6E6</accession>
<dbReference type="KEGG" id="bsol:FSW04_14775"/>
<feature type="domain" description="Luciferase-like" evidence="5">
    <location>
        <begin position="16"/>
        <end position="242"/>
    </location>
</feature>
<dbReference type="InterPro" id="IPR050172">
    <property type="entry name" value="SsuD_RutA_monooxygenase"/>
</dbReference>
<evidence type="ECO:0000313" key="7">
    <source>
        <dbReference type="Proteomes" id="UP000321805"/>
    </source>
</evidence>
<dbReference type="RefSeq" id="WP_146920548.1">
    <property type="nucleotide sequence ID" value="NZ_CP042430.1"/>
</dbReference>
<dbReference type="SUPFAM" id="SSF51679">
    <property type="entry name" value="Bacterial luciferase-like"/>
    <property type="match status" value="1"/>
</dbReference>
<keyword evidence="4" id="KW-0503">Monooxygenase</keyword>
<evidence type="ECO:0000256" key="1">
    <source>
        <dbReference type="ARBA" id="ARBA00022630"/>
    </source>
</evidence>
<protein>
    <submittedName>
        <fullName evidence="6">LLM class flavin-dependent oxidoreductase</fullName>
    </submittedName>
</protein>
<evidence type="ECO:0000256" key="3">
    <source>
        <dbReference type="ARBA" id="ARBA00023002"/>
    </source>
</evidence>
<keyword evidence="7" id="KW-1185">Reference proteome</keyword>
<proteinExistence type="predicted"/>
<dbReference type="PANTHER" id="PTHR42847">
    <property type="entry name" value="ALKANESULFONATE MONOOXYGENASE"/>
    <property type="match status" value="1"/>
</dbReference>
<dbReference type="Gene3D" id="3.20.20.30">
    <property type="entry name" value="Luciferase-like domain"/>
    <property type="match status" value="1"/>
</dbReference>
<evidence type="ECO:0000256" key="2">
    <source>
        <dbReference type="ARBA" id="ARBA00022643"/>
    </source>
</evidence>
<dbReference type="PANTHER" id="PTHR42847:SF4">
    <property type="entry name" value="ALKANESULFONATE MONOOXYGENASE-RELATED"/>
    <property type="match status" value="1"/>
</dbReference>
<dbReference type="GO" id="GO:0008726">
    <property type="term" value="F:alkanesulfonate monooxygenase activity"/>
    <property type="evidence" value="ECO:0007669"/>
    <property type="project" value="TreeGrafter"/>
</dbReference>
<dbReference type="InterPro" id="IPR011251">
    <property type="entry name" value="Luciferase-like_dom"/>
</dbReference>
<organism evidence="6 7">
    <name type="scientific">Baekduia soli</name>
    <dbReference type="NCBI Taxonomy" id="496014"/>
    <lineage>
        <taxon>Bacteria</taxon>
        <taxon>Bacillati</taxon>
        <taxon>Actinomycetota</taxon>
        <taxon>Thermoleophilia</taxon>
        <taxon>Solirubrobacterales</taxon>
        <taxon>Baekduiaceae</taxon>
        <taxon>Baekduia</taxon>
    </lineage>
</organism>
<keyword evidence="2" id="KW-0288">FMN</keyword>
<dbReference type="EMBL" id="CP042430">
    <property type="protein sequence ID" value="QEC48709.1"/>
    <property type="molecule type" value="Genomic_DNA"/>
</dbReference>
<dbReference type="AlphaFoldDB" id="A0A5B8U6E6"/>
<dbReference type="GO" id="GO:0046306">
    <property type="term" value="P:alkanesulfonate catabolic process"/>
    <property type="evidence" value="ECO:0007669"/>
    <property type="project" value="TreeGrafter"/>
</dbReference>
<evidence type="ECO:0000313" key="6">
    <source>
        <dbReference type="EMBL" id="QEC48709.1"/>
    </source>
</evidence>
<reference evidence="6 7" key="1">
    <citation type="journal article" date="2018" name="J. Microbiol.">
        <title>Baekduia soli gen. nov., sp. nov., a novel bacterium isolated from the soil of Baekdu Mountain and proposal of a novel family name, Baekduiaceae fam. nov.</title>
        <authorList>
            <person name="An D.S."/>
            <person name="Siddiqi M.Z."/>
            <person name="Kim K.H."/>
            <person name="Yu H.S."/>
            <person name="Im W.T."/>
        </authorList>
    </citation>
    <scope>NUCLEOTIDE SEQUENCE [LARGE SCALE GENOMIC DNA]</scope>
    <source>
        <strain evidence="6 7">BR7-21</strain>
    </source>
</reference>
<keyword evidence="3" id="KW-0560">Oxidoreductase</keyword>
<evidence type="ECO:0000256" key="4">
    <source>
        <dbReference type="ARBA" id="ARBA00023033"/>
    </source>
</evidence>
<evidence type="ECO:0000259" key="5">
    <source>
        <dbReference type="Pfam" id="PF00296"/>
    </source>
</evidence>
<dbReference type="Proteomes" id="UP000321805">
    <property type="component" value="Chromosome"/>
</dbReference>
<name>A0A5B8U6E6_9ACTN</name>
<sequence length="313" mass="32996">MSRWGVLLPTFDPFEQGRLHDVPAAARHAEALCFDAVWAGDHLACHVPLLDAPTALAAAAAVTDRVALGLSVLLLGLRPTAWAAKQLATIDVLSGGRLLLGVGVGGEFPEEFTAAGVPLSRRGARLDEALSVLPDLLAGRPVRHDGPALALDVPALAPALPATPPIYVGGRGEPALRRAARFADTWLPMWLDPPTLAQRAQELGELAAGHGRPAPGVALLFGVCLDEDEERARREAEAHLARQYRLPLRVVERWTMLGTPERVAPMLAAHAAAGVGEFIAMPLGRDPVGQYERLTSLRALVDGPASAIPTPGA</sequence>
<dbReference type="InterPro" id="IPR036661">
    <property type="entry name" value="Luciferase-like_sf"/>
</dbReference>
<gene>
    <name evidence="6" type="ORF">FSW04_14775</name>
</gene>
<keyword evidence="1" id="KW-0285">Flavoprotein</keyword>
<dbReference type="Pfam" id="PF00296">
    <property type="entry name" value="Bac_luciferase"/>
    <property type="match status" value="1"/>
</dbReference>